<organism evidence="10 11">
    <name type="scientific">Candidatus Xenohaliotis californiensis</name>
    <dbReference type="NCBI Taxonomy" id="84677"/>
    <lineage>
        <taxon>Bacteria</taxon>
        <taxon>Pseudomonadati</taxon>
        <taxon>Pseudomonadota</taxon>
        <taxon>Alphaproteobacteria</taxon>
        <taxon>Rickettsiales</taxon>
        <taxon>Anaplasmataceae</taxon>
        <taxon>Candidatus Xenohaliotis</taxon>
    </lineage>
</organism>
<evidence type="ECO:0000256" key="8">
    <source>
        <dbReference type="PROSITE-ProRule" id="PRU01026"/>
    </source>
</evidence>
<comment type="caution">
    <text evidence="10">The sequence shown here is derived from an EMBL/GenBank/DDBJ whole genome shotgun (WGS) entry which is preliminary data.</text>
</comment>
<dbReference type="InterPro" id="IPR020598">
    <property type="entry name" value="rRNA_Ade_methylase_Trfase_N"/>
</dbReference>
<dbReference type="Proteomes" id="UP001314181">
    <property type="component" value="Unassembled WGS sequence"/>
</dbReference>
<evidence type="ECO:0000256" key="3">
    <source>
        <dbReference type="ARBA" id="ARBA00022603"/>
    </source>
</evidence>
<evidence type="ECO:0000313" key="10">
    <source>
        <dbReference type="EMBL" id="CAK8162928.1"/>
    </source>
</evidence>
<dbReference type="Gene3D" id="1.10.8.100">
    <property type="entry name" value="Ribosomal RNA adenine dimethylase-like, domain 2"/>
    <property type="match status" value="1"/>
</dbReference>
<comment type="similarity">
    <text evidence="7">Belongs to the class I-like SAM-binding methyltransferase superfamily. rRNA adenine N(6)-methyltransferase family. RsmA subfamily.</text>
</comment>
<dbReference type="InterPro" id="IPR029063">
    <property type="entry name" value="SAM-dependent_MTases_sf"/>
</dbReference>
<keyword evidence="6 7" id="KW-0694">RNA-binding</keyword>
<keyword evidence="2 7" id="KW-0698">rRNA processing</keyword>
<feature type="binding site" evidence="7 8">
    <location>
        <position position="61"/>
    </location>
    <ligand>
        <name>S-adenosyl-L-methionine</name>
        <dbReference type="ChEBI" id="CHEBI:59789"/>
    </ligand>
</feature>
<dbReference type="Pfam" id="PF00398">
    <property type="entry name" value="RrnaAD"/>
    <property type="match status" value="1"/>
</dbReference>
<dbReference type="InterPro" id="IPR023165">
    <property type="entry name" value="rRNA_Ade_diMease-like_C"/>
</dbReference>
<dbReference type="EMBL" id="CAWVOK010000018">
    <property type="protein sequence ID" value="CAK8162928.1"/>
    <property type="molecule type" value="Genomic_DNA"/>
</dbReference>
<evidence type="ECO:0000259" key="9">
    <source>
        <dbReference type="SMART" id="SM00650"/>
    </source>
</evidence>
<dbReference type="RefSeq" id="WP_338363937.1">
    <property type="nucleotide sequence ID" value="NZ_CAWVOK010000018.1"/>
</dbReference>
<dbReference type="Gene3D" id="3.40.50.150">
    <property type="entry name" value="Vaccinia Virus protein VP39"/>
    <property type="match status" value="1"/>
</dbReference>
<evidence type="ECO:0000256" key="2">
    <source>
        <dbReference type="ARBA" id="ARBA00022552"/>
    </source>
</evidence>
<evidence type="ECO:0000256" key="5">
    <source>
        <dbReference type="ARBA" id="ARBA00022691"/>
    </source>
</evidence>
<keyword evidence="1 7" id="KW-0963">Cytoplasm</keyword>
<evidence type="ECO:0000313" key="11">
    <source>
        <dbReference type="Proteomes" id="UP001314181"/>
    </source>
</evidence>
<dbReference type="NCBIfam" id="TIGR00755">
    <property type="entry name" value="ksgA"/>
    <property type="match status" value="1"/>
</dbReference>
<dbReference type="PROSITE" id="PS51689">
    <property type="entry name" value="SAM_RNA_A_N6_MT"/>
    <property type="match status" value="1"/>
</dbReference>
<evidence type="ECO:0000256" key="6">
    <source>
        <dbReference type="ARBA" id="ARBA00022884"/>
    </source>
</evidence>
<keyword evidence="3 7" id="KW-0489">Methyltransferase</keyword>
<dbReference type="CDD" id="cd02440">
    <property type="entry name" value="AdoMet_MTases"/>
    <property type="match status" value="1"/>
</dbReference>
<feature type="binding site" evidence="7 8">
    <location>
        <position position="107"/>
    </location>
    <ligand>
        <name>S-adenosyl-L-methionine</name>
        <dbReference type="ChEBI" id="CHEBI:59789"/>
    </ligand>
</feature>
<dbReference type="EC" id="2.1.1.182" evidence="7"/>
<keyword evidence="11" id="KW-1185">Reference proteome</keyword>
<dbReference type="GO" id="GO:0052908">
    <property type="term" value="F:16S rRNA (adenine(1518)-N(6)/adenine(1519)-N(6))-dimethyltransferase activity"/>
    <property type="evidence" value="ECO:0007669"/>
    <property type="project" value="UniProtKB-EC"/>
</dbReference>
<gene>
    <name evidence="7 10" type="primary">rsmA</name>
    <name evidence="7" type="synonym">ksgA</name>
    <name evidence="10" type="ORF">CAXC1_260025</name>
</gene>
<accession>A0ABM9N823</accession>
<keyword evidence="4 7" id="KW-0808">Transferase</keyword>
<dbReference type="InterPro" id="IPR001737">
    <property type="entry name" value="KsgA/Erm"/>
</dbReference>
<protein>
    <recommendedName>
        <fullName evidence="7">Ribosomal RNA small subunit methyltransferase A</fullName>
        <ecNumber evidence="7">2.1.1.182</ecNumber>
    </recommendedName>
    <alternativeName>
        <fullName evidence="7">16S rRNA (adenine(1518)-N(6)/adenine(1519)-N(6))-dimethyltransferase</fullName>
    </alternativeName>
    <alternativeName>
        <fullName evidence="7">16S rRNA dimethyladenosine transferase</fullName>
    </alternativeName>
    <alternativeName>
        <fullName evidence="7">16S rRNA dimethylase</fullName>
    </alternativeName>
    <alternativeName>
        <fullName evidence="7">S-adenosylmethionine-6-N', N'-adenosyl(rRNA) dimethyltransferase</fullName>
    </alternativeName>
</protein>
<evidence type="ECO:0000256" key="1">
    <source>
        <dbReference type="ARBA" id="ARBA00022490"/>
    </source>
</evidence>
<feature type="binding site" evidence="7 8">
    <location>
        <position position="86"/>
    </location>
    <ligand>
        <name>S-adenosyl-L-methionine</name>
        <dbReference type="ChEBI" id="CHEBI:59789"/>
    </ligand>
</feature>
<proteinExistence type="inferred from homology"/>
<evidence type="ECO:0000256" key="4">
    <source>
        <dbReference type="ARBA" id="ARBA00022679"/>
    </source>
</evidence>
<comment type="catalytic activity">
    <reaction evidence="7">
        <text>adenosine(1518)/adenosine(1519) in 16S rRNA + 4 S-adenosyl-L-methionine = N(6)-dimethyladenosine(1518)/N(6)-dimethyladenosine(1519) in 16S rRNA + 4 S-adenosyl-L-homocysteine + 4 H(+)</text>
        <dbReference type="Rhea" id="RHEA:19609"/>
        <dbReference type="Rhea" id="RHEA-COMP:10232"/>
        <dbReference type="Rhea" id="RHEA-COMP:10233"/>
        <dbReference type="ChEBI" id="CHEBI:15378"/>
        <dbReference type="ChEBI" id="CHEBI:57856"/>
        <dbReference type="ChEBI" id="CHEBI:59789"/>
        <dbReference type="ChEBI" id="CHEBI:74411"/>
        <dbReference type="ChEBI" id="CHEBI:74493"/>
        <dbReference type="EC" id="2.1.1.182"/>
    </reaction>
</comment>
<name>A0ABM9N823_9RICK</name>
<evidence type="ECO:0000256" key="7">
    <source>
        <dbReference type="HAMAP-Rule" id="MF_00607"/>
    </source>
</evidence>
<dbReference type="SUPFAM" id="SSF53335">
    <property type="entry name" value="S-adenosyl-L-methionine-dependent methyltransferases"/>
    <property type="match status" value="1"/>
</dbReference>
<reference evidence="10 11" key="1">
    <citation type="submission" date="2024-01" db="EMBL/GenBank/DDBJ databases">
        <authorList>
            <person name="Kunselman E."/>
        </authorList>
    </citation>
    <scope>NUCLEOTIDE SEQUENCE [LARGE SCALE GENOMIC DNA]</scope>
    <source>
        <strain evidence="10">2 abalone samples</strain>
    </source>
</reference>
<dbReference type="HAMAP" id="MF_00607">
    <property type="entry name" value="16SrRNA_methyltr_A"/>
    <property type="match status" value="1"/>
</dbReference>
<dbReference type="PANTHER" id="PTHR11727:SF7">
    <property type="entry name" value="DIMETHYLADENOSINE TRANSFERASE-RELATED"/>
    <property type="match status" value="1"/>
</dbReference>
<comment type="subcellular location">
    <subcellularLocation>
        <location evidence="7">Cytoplasm</location>
    </subcellularLocation>
</comment>
<dbReference type="SMART" id="SM00650">
    <property type="entry name" value="rADc"/>
    <property type="match status" value="1"/>
</dbReference>
<dbReference type="InterPro" id="IPR011530">
    <property type="entry name" value="rRNA_adenine_dimethylase"/>
</dbReference>
<comment type="caution">
    <text evidence="7 8">Lacks conserved residue(s) required for the propagation of feature annotation.</text>
</comment>
<keyword evidence="5 7" id="KW-0949">S-adenosyl-L-methionine</keyword>
<sequence>MKILAKKALGQHFCINQIVLASMIEAAGNIKNEYILEIGSGTGALSNAILVNKPKELIMIEKDSRCIQLLNKIKILHKNITIINADATNYDFSKNFAEKQPLTVIANLPYNISTAIINHFLKNISIFKKLTLMFQQEVAKRITASPGSKDYSRLSVLVGMLCDVKYITTVSPQSFYPQPKVNSAIVTLTPKNITYTQSEISTINKIAKIVFNQKRKQLRKSLNFIPNIIQHLENIKINPKNRPENLQIEDFYNMAKIPTIKNLILRR</sequence>
<feature type="binding site" evidence="7 8">
    <location>
        <position position="39"/>
    </location>
    <ligand>
        <name>S-adenosyl-L-methionine</name>
        <dbReference type="ChEBI" id="CHEBI:59789"/>
    </ligand>
</feature>
<feature type="domain" description="Ribosomal RNA adenine methylase transferase N-terminal" evidence="9">
    <location>
        <begin position="19"/>
        <end position="192"/>
    </location>
</feature>
<feature type="binding site" evidence="7 8">
    <location>
        <position position="12"/>
    </location>
    <ligand>
        <name>S-adenosyl-L-methionine</name>
        <dbReference type="ChEBI" id="CHEBI:59789"/>
    </ligand>
</feature>
<dbReference type="PANTHER" id="PTHR11727">
    <property type="entry name" value="DIMETHYLADENOSINE TRANSFERASE"/>
    <property type="match status" value="1"/>
</dbReference>
<comment type="function">
    <text evidence="7">Specifically dimethylates two adjacent adenosines (A1518 and A1519) in the loop of a conserved hairpin near the 3'-end of 16S rRNA in the 30S particle. May play a critical role in biogenesis of 30S subunits.</text>
</comment>